<name>A0ABC8T9Y4_9AQUA</name>
<dbReference type="PANTHER" id="PTHR35121:SF2">
    <property type="entry name" value="SWIM-TYPE DOMAIN-CONTAINING PROTEIN"/>
    <property type="match status" value="1"/>
</dbReference>
<evidence type="ECO:0000313" key="2">
    <source>
        <dbReference type="Proteomes" id="UP001642360"/>
    </source>
</evidence>
<dbReference type="EMBL" id="CAUOFW020004557">
    <property type="protein sequence ID" value="CAK9166220.1"/>
    <property type="molecule type" value="Genomic_DNA"/>
</dbReference>
<evidence type="ECO:0000313" key="1">
    <source>
        <dbReference type="EMBL" id="CAK9166220.1"/>
    </source>
</evidence>
<gene>
    <name evidence="1" type="ORF">ILEXP_LOCUS35424</name>
</gene>
<dbReference type="AlphaFoldDB" id="A0ABC8T9Y4"/>
<accession>A0ABC8T9Y4</accession>
<reference evidence="1 2" key="1">
    <citation type="submission" date="2024-02" db="EMBL/GenBank/DDBJ databases">
        <authorList>
            <person name="Vignale AGUSTIN F."/>
            <person name="Sosa J E."/>
            <person name="Modenutti C."/>
        </authorList>
    </citation>
    <scope>NUCLEOTIDE SEQUENCE [LARGE SCALE GENOMIC DNA]</scope>
</reference>
<dbReference type="PANTHER" id="PTHR35121">
    <property type="entry name" value="HOMEODOMAIN PROTEIN 8, PUTATIVE-RELATED"/>
    <property type="match status" value="1"/>
</dbReference>
<keyword evidence="2" id="KW-1185">Reference proteome</keyword>
<sequence>MGTCTHKGHAMYFVYDPHKTRHKMPTNTLTTAFALTHSYCLAPKTRVLYILYMPFHPILSPKFTILEKGGKAMAAGAAGDGLLRRVFEGCISGHDMGIGRRPYHRNCSCALHKSSGHCSHTSPYTNVCYPLRRAWSENCLSLMAPVHCSPCSSPAGASGETGRTHLVLCLSNEEEIDSTMASSTEQDFEAHNQGGRLQWCRKS</sequence>
<organism evidence="1 2">
    <name type="scientific">Ilex paraguariensis</name>
    <name type="common">yerba mate</name>
    <dbReference type="NCBI Taxonomy" id="185542"/>
    <lineage>
        <taxon>Eukaryota</taxon>
        <taxon>Viridiplantae</taxon>
        <taxon>Streptophyta</taxon>
        <taxon>Embryophyta</taxon>
        <taxon>Tracheophyta</taxon>
        <taxon>Spermatophyta</taxon>
        <taxon>Magnoliopsida</taxon>
        <taxon>eudicotyledons</taxon>
        <taxon>Gunneridae</taxon>
        <taxon>Pentapetalae</taxon>
        <taxon>asterids</taxon>
        <taxon>campanulids</taxon>
        <taxon>Aquifoliales</taxon>
        <taxon>Aquifoliaceae</taxon>
        <taxon>Ilex</taxon>
    </lineage>
</organism>
<proteinExistence type="predicted"/>
<dbReference type="Proteomes" id="UP001642360">
    <property type="component" value="Unassembled WGS sequence"/>
</dbReference>
<protein>
    <submittedName>
        <fullName evidence="1">Uncharacterized protein</fullName>
    </submittedName>
</protein>
<comment type="caution">
    <text evidence="1">The sequence shown here is derived from an EMBL/GenBank/DDBJ whole genome shotgun (WGS) entry which is preliminary data.</text>
</comment>